<dbReference type="InterPro" id="IPR002500">
    <property type="entry name" value="PAPS_reduct_dom"/>
</dbReference>
<feature type="binding site" evidence="4">
    <location>
        <position position="182"/>
    </location>
    <ligand>
        <name>[4Fe-4S] cluster</name>
        <dbReference type="ChEBI" id="CHEBI:49883"/>
    </ligand>
</feature>
<keyword evidence="7" id="KW-1185">Reference proteome</keyword>
<dbReference type="GO" id="GO:0004604">
    <property type="term" value="F:phosphoadenylyl-sulfate reductase (thioredoxin) activity"/>
    <property type="evidence" value="ECO:0007669"/>
    <property type="project" value="UniProtKB-EC"/>
</dbReference>
<comment type="cofactor">
    <cofactor evidence="4">
        <name>[4Fe-4S] cluster</name>
        <dbReference type="ChEBI" id="CHEBI:49883"/>
    </cofactor>
    <text evidence="4">Binds 1 [4Fe-4S] cluster per subunit.</text>
</comment>
<accession>A0ABY5DTS2</accession>
<dbReference type="PIRSF" id="PIRSF000857">
    <property type="entry name" value="PAPS_reductase"/>
    <property type="match status" value="1"/>
</dbReference>
<feature type="domain" description="Phosphoadenosine phosphosulphate reductase" evidence="5">
    <location>
        <begin position="23"/>
        <end position="185"/>
    </location>
</feature>
<dbReference type="SUPFAM" id="SSF52402">
    <property type="entry name" value="Adenine nucleotide alpha hydrolases-like"/>
    <property type="match status" value="1"/>
</dbReference>
<evidence type="ECO:0000256" key="1">
    <source>
        <dbReference type="ARBA" id="ARBA00009732"/>
    </source>
</evidence>
<organism evidence="6 7">
    <name type="scientific">Paraconexibacter antarcticus</name>
    <dbReference type="NCBI Taxonomy" id="2949664"/>
    <lineage>
        <taxon>Bacteria</taxon>
        <taxon>Bacillati</taxon>
        <taxon>Actinomycetota</taxon>
        <taxon>Thermoleophilia</taxon>
        <taxon>Solirubrobacterales</taxon>
        <taxon>Paraconexibacteraceae</taxon>
        <taxon>Paraconexibacter</taxon>
    </lineage>
</organism>
<keyword evidence="4" id="KW-0963">Cytoplasm</keyword>
<keyword evidence="4" id="KW-0408">Iron</keyword>
<dbReference type="RefSeq" id="WP_254571676.1">
    <property type="nucleotide sequence ID" value="NZ_CP098502.1"/>
</dbReference>
<dbReference type="EC" id="1.8.4.10" evidence="4"/>
<comment type="pathway">
    <text evidence="3 4">Sulfur metabolism; hydrogen sulfide biosynthesis; sulfite from sulfate.</text>
</comment>
<evidence type="ECO:0000259" key="5">
    <source>
        <dbReference type="Pfam" id="PF01507"/>
    </source>
</evidence>
<dbReference type="HAMAP" id="MF_00063">
    <property type="entry name" value="CysH"/>
    <property type="match status" value="1"/>
</dbReference>
<dbReference type="EMBL" id="CP098502">
    <property type="protein sequence ID" value="UTI64984.1"/>
    <property type="molecule type" value="Genomic_DNA"/>
</dbReference>
<dbReference type="PANTHER" id="PTHR46509:SF1">
    <property type="entry name" value="PHOSPHOADENOSINE PHOSPHOSULFATE REDUCTASE"/>
    <property type="match status" value="1"/>
</dbReference>
<feature type="active site" description="Nucleophile; cysteine thiosulfonate intermediate" evidence="4">
    <location>
        <position position="201"/>
    </location>
</feature>
<proteinExistence type="inferred from homology"/>
<dbReference type="InterPro" id="IPR004511">
    <property type="entry name" value="PAPS/APS_Rdtase"/>
</dbReference>
<evidence type="ECO:0000256" key="3">
    <source>
        <dbReference type="ARBA" id="ARBA00024327"/>
    </source>
</evidence>
<dbReference type="NCBIfam" id="NF002537">
    <property type="entry name" value="PRK02090.1"/>
    <property type="match status" value="1"/>
</dbReference>
<dbReference type="PANTHER" id="PTHR46509">
    <property type="entry name" value="PHOSPHOADENOSINE PHOSPHOSULFATE REDUCTASE"/>
    <property type="match status" value="1"/>
</dbReference>
<keyword evidence="2 4" id="KW-0560">Oxidoreductase</keyword>
<dbReference type="Gene3D" id="3.40.50.620">
    <property type="entry name" value="HUPs"/>
    <property type="match status" value="1"/>
</dbReference>
<feature type="binding site" evidence="4">
    <location>
        <position position="96"/>
    </location>
    <ligand>
        <name>[4Fe-4S] cluster</name>
        <dbReference type="ChEBI" id="CHEBI:49883"/>
    </ligand>
</feature>
<name>A0ABY5DTS2_9ACTN</name>
<comment type="function">
    <text evidence="4">Catalyzes the formation of sulfite from adenosine 5'-phosphosulfate (APS) using thioredoxin as an electron donor.</text>
</comment>
<dbReference type="Proteomes" id="UP001056035">
    <property type="component" value="Chromosome"/>
</dbReference>
<comment type="similarity">
    <text evidence="1 4">Belongs to the PAPS reductase family. CysH subfamily.</text>
</comment>
<protein>
    <recommendedName>
        <fullName evidence="4">Adenosine 5'-phosphosulfate reductase</fullName>
        <shortName evidence="4">APS reductase</shortName>
        <ecNumber evidence="4">1.8.4.10</ecNumber>
    </recommendedName>
    <alternativeName>
        <fullName evidence="4">5'-adenylylsulfate reductase</fullName>
    </alternativeName>
    <alternativeName>
        <fullName evidence="4">Thioredoxin-dependent 5'-adenylylsulfate reductase</fullName>
    </alternativeName>
</protein>
<evidence type="ECO:0000313" key="7">
    <source>
        <dbReference type="Proteomes" id="UP001056035"/>
    </source>
</evidence>
<feature type="binding site" evidence="4">
    <location>
        <position position="179"/>
    </location>
    <ligand>
        <name>[4Fe-4S] cluster</name>
        <dbReference type="ChEBI" id="CHEBI:49883"/>
    </ligand>
</feature>
<evidence type="ECO:0000256" key="4">
    <source>
        <dbReference type="HAMAP-Rule" id="MF_00063"/>
    </source>
</evidence>
<comment type="catalytic activity">
    <reaction evidence="4">
        <text>[thioredoxin]-disulfide + sulfite + AMP + 2 H(+) = adenosine 5'-phosphosulfate + [thioredoxin]-dithiol</text>
        <dbReference type="Rhea" id="RHEA:21976"/>
        <dbReference type="Rhea" id="RHEA-COMP:10698"/>
        <dbReference type="Rhea" id="RHEA-COMP:10700"/>
        <dbReference type="ChEBI" id="CHEBI:15378"/>
        <dbReference type="ChEBI" id="CHEBI:17359"/>
        <dbReference type="ChEBI" id="CHEBI:29950"/>
        <dbReference type="ChEBI" id="CHEBI:50058"/>
        <dbReference type="ChEBI" id="CHEBI:58243"/>
        <dbReference type="ChEBI" id="CHEBI:456215"/>
        <dbReference type="EC" id="1.8.4.10"/>
    </reaction>
</comment>
<feature type="binding site" evidence="4">
    <location>
        <position position="97"/>
    </location>
    <ligand>
        <name>[4Fe-4S] cluster</name>
        <dbReference type="ChEBI" id="CHEBI:49883"/>
    </ligand>
</feature>
<sequence>MTTTSLTEELEQTLAKAVTHEPLVFLCSFQKEETVILDELARADALDRVRVVTIDTGVLFPETLATWKRFEDHFGVDIAVEDASSGGAPWNGPEHCCGAEKVAALERSLDGAQAWITGIRREQSETRAGAQLIEWDQRRDMWKYNPLAAWTEKDLWARILDRELPYHPLHDEGYSSIGCAPCTLPGSGREGRWAGTEKTECGLHVEVVEPAS</sequence>
<dbReference type="Pfam" id="PF01507">
    <property type="entry name" value="PAPS_reduct"/>
    <property type="match status" value="1"/>
</dbReference>
<evidence type="ECO:0000256" key="2">
    <source>
        <dbReference type="ARBA" id="ARBA00023002"/>
    </source>
</evidence>
<evidence type="ECO:0000313" key="6">
    <source>
        <dbReference type="EMBL" id="UTI64984.1"/>
    </source>
</evidence>
<keyword evidence="4" id="KW-0411">Iron-sulfur</keyword>
<dbReference type="InterPro" id="IPR014729">
    <property type="entry name" value="Rossmann-like_a/b/a_fold"/>
</dbReference>
<reference evidence="6 7" key="1">
    <citation type="submission" date="2022-06" db="EMBL/GenBank/DDBJ databases">
        <title>Paraconexibacter antarcticus.</title>
        <authorList>
            <person name="Kim C.S."/>
        </authorList>
    </citation>
    <scope>NUCLEOTIDE SEQUENCE [LARGE SCALE GENOMIC DNA]</scope>
    <source>
        <strain evidence="6 7">02-257</strain>
    </source>
</reference>
<keyword evidence="4" id="KW-0479">Metal-binding</keyword>
<gene>
    <name evidence="4" type="primary">cysH</name>
    <name evidence="6" type="ORF">NBH00_01965</name>
</gene>
<comment type="subcellular location">
    <subcellularLocation>
        <location evidence="4">Cytoplasm</location>
    </subcellularLocation>
</comment>